<gene>
    <name evidence="1" type="ORF">AVLFYP127_00926</name>
</gene>
<accession>A0A6N2UA10</accession>
<evidence type="ECO:0008006" key="2">
    <source>
        <dbReference type="Google" id="ProtNLM"/>
    </source>
</evidence>
<name>A0A6N2UA10_9FIRM</name>
<proteinExistence type="predicted"/>
<evidence type="ECO:0000313" key="1">
    <source>
        <dbReference type="EMBL" id="VYT12326.1"/>
    </source>
</evidence>
<dbReference type="EMBL" id="CACRSW010000029">
    <property type="protein sequence ID" value="VYT12326.1"/>
    <property type="molecule type" value="Genomic_DNA"/>
</dbReference>
<organism evidence="1">
    <name type="scientific">Anaerococcus vaginalis</name>
    <dbReference type="NCBI Taxonomy" id="33037"/>
    <lineage>
        <taxon>Bacteria</taxon>
        <taxon>Bacillati</taxon>
        <taxon>Bacillota</taxon>
        <taxon>Tissierellia</taxon>
        <taxon>Tissierellales</taxon>
        <taxon>Peptoniphilaceae</taxon>
        <taxon>Anaerococcus</taxon>
    </lineage>
</organism>
<protein>
    <recommendedName>
        <fullName evidence="2">Aspartate 1-decarboxylase (Aspartate alpha-decarboxylase)</fullName>
    </recommendedName>
</protein>
<dbReference type="RefSeq" id="WP_156329332.1">
    <property type="nucleotide sequence ID" value="NZ_CACRSW010000029.1"/>
</dbReference>
<sequence>MKDYLTGREINIKEAVLVVGNKIYSKKSYISMDTRKLEGYPPKIFYDKNKNYLGKMYDEGVYELLDIEEILLDYSDSCFSNHDLDDLREFLINKRKKLYESLEKSQ</sequence>
<reference evidence="1" key="1">
    <citation type="submission" date="2019-11" db="EMBL/GenBank/DDBJ databases">
        <authorList>
            <person name="Feng L."/>
        </authorList>
    </citation>
    <scope>NUCLEOTIDE SEQUENCE</scope>
    <source>
        <strain evidence="1">AvaginalisLFYP127</strain>
    </source>
</reference>
<dbReference type="AlphaFoldDB" id="A0A6N2UA10"/>